<reference evidence="2 3" key="1">
    <citation type="submission" date="2016-02" db="EMBL/GenBank/DDBJ databases">
        <title>Draft genome sequence of hydrocarbon degrading Staphylococcus saprophyticus Strain CNV2, isolated from crude-oil contaminated soil from Noonmati Oil Refinery, Guwahati, Assam, India.</title>
        <authorList>
            <person name="Mukherjee A."/>
            <person name="Chettri B."/>
            <person name="Langpoklakpam J."/>
            <person name="Singh A.K."/>
            <person name="Chattopadhyay D.J."/>
        </authorList>
    </citation>
    <scope>NUCLEOTIDE SEQUENCE [LARGE SCALE GENOMIC DNA]</scope>
    <source>
        <strain evidence="2 3">CNV2</strain>
    </source>
</reference>
<dbReference type="SUPFAM" id="SSF53067">
    <property type="entry name" value="Actin-like ATPase domain"/>
    <property type="match status" value="1"/>
</dbReference>
<dbReference type="Gene3D" id="3.30.420.40">
    <property type="match status" value="2"/>
</dbReference>
<accession>A0A151A2B4</accession>
<evidence type="ECO:0000313" key="2">
    <source>
        <dbReference type="EMBL" id="KYH13476.1"/>
    </source>
</evidence>
<dbReference type="InterPro" id="IPR043129">
    <property type="entry name" value="ATPase_NBD"/>
</dbReference>
<keyword evidence="2" id="KW-0418">Kinase</keyword>
<protein>
    <submittedName>
        <fullName evidence="2">N-acetylmannosamine kinase</fullName>
    </submittedName>
</protein>
<dbReference type="GO" id="GO:0016301">
    <property type="term" value="F:kinase activity"/>
    <property type="evidence" value="ECO:0007669"/>
    <property type="project" value="UniProtKB-KW"/>
</dbReference>
<comment type="caution">
    <text evidence="2">The sequence shown here is derived from an EMBL/GenBank/DDBJ whole genome shotgun (WGS) entry which is preliminary data.</text>
</comment>
<dbReference type="EMBL" id="LUGM01000002">
    <property type="protein sequence ID" value="KYH13476.1"/>
    <property type="molecule type" value="Genomic_DNA"/>
</dbReference>
<gene>
    <name evidence="2" type="ORF">A0131_01450</name>
</gene>
<dbReference type="PANTHER" id="PTHR18964:SF165">
    <property type="entry name" value="BETA-GLUCOSIDE KINASE"/>
    <property type="match status" value="1"/>
</dbReference>
<comment type="similarity">
    <text evidence="1">Belongs to the ROK (NagC/XylR) family.</text>
</comment>
<dbReference type="PANTHER" id="PTHR18964">
    <property type="entry name" value="ROK (REPRESSOR, ORF, KINASE) FAMILY"/>
    <property type="match status" value="1"/>
</dbReference>
<name>A0A151A2B4_9STAP</name>
<sequence length="292" mass="31821">MSIYKVAVDIGGTNIKSAVINANDLSFIENNSVATPNNDTELIIDEVYRIVKYYKDKYDISNLDLGISSAGVIDSAAGSVVYSGPTIPNYKGTNFKDYLAPLYSNIAVLNDVNAALLGELTYHNYQQDNIFCLTIGTGIGGAFYNRTLGIHTGARHRANQIGYLLYDSHSETTFETRASTSGLKQLMEAKNYPYDSNVKQLFKDAKQGDTLANDILNEWSAYLAEGIAQIQIIYDPDVILIGGAISAQGDNLLNYIVPKLECYLPHNYGHAQIQTALSLNNAALIGAIANLL</sequence>
<dbReference type="RefSeq" id="WP_061853707.1">
    <property type="nucleotide sequence ID" value="NZ_LUGM01000002.1"/>
</dbReference>
<dbReference type="Pfam" id="PF00480">
    <property type="entry name" value="ROK"/>
    <property type="match status" value="1"/>
</dbReference>
<dbReference type="Proteomes" id="UP000075418">
    <property type="component" value="Unassembled WGS sequence"/>
</dbReference>
<proteinExistence type="inferred from homology"/>
<organism evidence="2 3">
    <name type="scientific">Staphylococcus kloosii</name>
    <dbReference type="NCBI Taxonomy" id="29384"/>
    <lineage>
        <taxon>Bacteria</taxon>
        <taxon>Bacillati</taxon>
        <taxon>Bacillota</taxon>
        <taxon>Bacilli</taxon>
        <taxon>Bacillales</taxon>
        <taxon>Staphylococcaceae</taxon>
        <taxon>Staphylococcus</taxon>
    </lineage>
</organism>
<evidence type="ECO:0000256" key="1">
    <source>
        <dbReference type="ARBA" id="ARBA00006479"/>
    </source>
</evidence>
<evidence type="ECO:0000313" key="3">
    <source>
        <dbReference type="Proteomes" id="UP000075418"/>
    </source>
</evidence>
<keyword evidence="2" id="KW-0808">Transferase</keyword>
<dbReference type="AlphaFoldDB" id="A0A151A2B4"/>
<dbReference type="InterPro" id="IPR000600">
    <property type="entry name" value="ROK"/>
</dbReference>